<name>A0A3A6PWY1_9EURY</name>
<gene>
    <name evidence="1" type="ORF">DM826_03835</name>
</gene>
<accession>A0A3A6PWY1</accession>
<protein>
    <recommendedName>
        <fullName evidence="3">CARDB protein</fullName>
    </recommendedName>
</protein>
<evidence type="ECO:0000313" key="2">
    <source>
        <dbReference type="Proteomes" id="UP000276588"/>
    </source>
</evidence>
<evidence type="ECO:0008006" key="3">
    <source>
        <dbReference type="Google" id="ProtNLM"/>
    </source>
</evidence>
<keyword evidence="2" id="KW-1185">Reference proteome</keyword>
<comment type="caution">
    <text evidence="1">The sequence shown here is derived from an EMBL/GenBank/DDBJ whole genome shotgun (WGS) entry which is preliminary data.</text>
</comment>
<organism evidence="1 2">
    <name type="scientific">Halonotius aquaticus</name>
    <dbReference type="NCBI Taxonomy" id="2216978"/>
    <lineage>
        <taxon>Archaea</taxon>
        <taxon>Methanobacteriati</taxon>
        <taxon>Methanobacteriota</taxon>
        <taxon>Stenosarchaea group</taxon>
        <taxon>Halobacteria</taxon>
        <taxon>Halobacteriales</taxon>
        <taxon>Haloferacaceae</taxon>
        <taxon>Halonotius</taxon>
    </lineage>
</organism>
<dbReference type="InterPro" id="IPR013783">
    <property type="entry name" value="Ig-like_fold"/>
</dbReference>
<dbReference type="AlphaFoldDB" id="A0A3A6PWY1"/>
<dbReference type="Proteomes" id="UP000276588">
    <property type="component" value="Unassembled WGS sequence"/>
</dbReference>
<dbReference type="Gene3D" id="2.60.40.10">
    <property type="entry name" value="Immunoglobulins"/>
    <property type="match status" value="1"/>
</dbReference>
<sequence>MKRRTFLLGGGLLASLSLGATATNAAIQDAVSAVSDFRVIEQADYTVSLTPNPASAGVESIHTWEINNITSTEDVDRIVADYDFGTDGAGFGSLSNDEVTVEFEQNPNNNNLKNIRINNDDYSGTTATFDLDGGYDRTINDRAVITIGVDTAGIQNPSAGTYEPTLRFITDSGDEATFSAELKTTDTGEAFFAVDILSAPDVVSAGNSFSTDFEVSNTGDATDTQTVTWSVDTTEIGSDSFTLAPTDSRSDTFSYTTEETDAPSVDVVVASDDNTASQTVTIADAFSITLDPPKQNEKNSVHTWESGYVNYSGEVDTITVDYPGGNKGFSLDGLTDADITVVMERQLSDGIDKSEIDVNSGNYTGSSATFDLSGNYNTDLAGELSVTIGDSASGTGVENGGKDKHTATITLNGEDTVTDDVKFTI</sequence>
<proteinExistence type="predicted"/>
<dbReference type="EMBL" id="QKNY01000005">
    <property type="protein sequence ID" value="RJX44214.1"/>
    <property type="molecule type" value="Genomic_DNA"/>
</dbReference>
<reference evidence="1 2" key="1">
    <citation type="submission" date="2018-06" db="EMBL/GenBank/DDBJ databases">
        <title>Halonotius sp. F13-13 a new haloarchaeeon isolated from a solar saltern from Isla Cristina, Huelva, Spain.</title>
        <authorList>
            <person name="Duran-Viseras A."/>
            <person name="Sanchez-Porro C."/>
            <person name="Ventosa A."/>
        </authorList>
    </citation>
    <scope>NUCLEOTIDE SEQUENCE [LARGE SCALE GENOMIC DNA]</scope>
    <source>
        <strain evidence="1 2">F13-13</strain>
    </source>
</reference>
<evidence type="ECO:0000313" key="1">
    <source>
        <dbReference type="EMBL" id="RJX44214.1"/>
    </source>
</evidence>